<feature type="region of interest" description="Disordered" evidence="1">
    <location>
        <begin position="1"/>
        <end position="37"/>
    </location>
</feature>
<dbReference type="EMBL" id="VSRR010016171">
    <property type="protein sequence ID" value="MPC59002.1"/>
    <property type="molecule type" value="Genomic_DNA"/>
</dbReference>
<evidence type="ECO:0000256" key="1">
    <source>
        <dbReference type="SAM" id="MobiDB-lite"/>
    </source>
</evidence>
<name>A0A5B7GJ80_PORTR</name>
<reference evidence="2 3" key="1">
    <citation type="submission" date="2019-05" db="EMBL/GenBank/DDBJ databases">
        <title>Another draft genome of Portunus trituberculatus and its Hox gene families provides insights of decapod evolution.</title>
        <authorList>
            <person name="Jeong J.-H."/>
            <person name="Song I."/>
            <person name="Kim S."/>
            <person name="Choi T."/>
            <person name="Kim D."/>
            <person name="Ryu S."/>
            <person name="Kim W."/>
        </authorList>
    </citation>
    <scope>NUCLEOTIDE SEQUENCE [LARGE SCALE GENOMIC DNA]</scope>
    <source>
        <tissue evidence="2">Muscle</tissue>
    </source>
</reference>
<evidence type="ECO:0000313" key="2">
    <source>
        <dbReference type="EMBL" id="MPC59002.1"/>
    </source>
</evidence>
<comment type="caution">
    <text evidence="2">The sequence shown here is derived from an EMBL/GenBank/DDBJ whole genome shotgun (WGS) entry which is preliminary data.</text>
</comment>
<accession>A0A5B7GJ80</accession>
<proteinExistence type="predicted"/>
<sequence length="74" mass="7978">MCLKDLRCTPGEAPRIPRKPHRFDDPTLTSPSSLTPAPRVLPSCAPFSVCGRAARSPTRGPLNLVGLEGRRSLV</sequence>
<dbReference type="AlphaFoldDB" id="A0A5B7GJ80"/>
<evidence type="ECO:0000313" key="3">
    <source>
        <dbReference type="Proteomes" id="UP000324222"/>
    </source>
</evidence>
<dbReference type="Proteomes" id="UP000324222">
    <property type="component" value="Unassembled WGS sequence"/>
</dbReference>
<gene>
    <name evidence="2" type="ORF">E2C01_053017</name>
</gene>
<keyword evidence="3" id="KW-1185">Reference proteome</keyword>
<protein>
    <submittedName>
        <fullName evidence="2">Uncharacterized protein</fullName>
    </submittedName>
</protein>
<organism evidence="2 3">
    <name type="scientific">Portunus trituberculatus</name>
    <name type="common">Swimming crab</name>
    <name type="synonym">Neptunus trituberculatus</name>
    <dbReference type="NCBI Taxonomy" id="210409"/>
    <lineage>
        <taxon>Eukaryota</taxon>
        <taxon>Metazoa</taxon>
        <taxon>Ecdysozoa</taxon>
        <taxon>Arthropoda</taxon>
        <taxon>Crustacea</taxon>
        <taxon>Multicrustacea</taxon>
        <taxon>Malacostraca</taxon>
        <taxon>Eumalacostraca</taxon>
        <taxon>Eucarida</taxon>
        <taxon>Decapoda</taxon>
        <taxon>Pleocyemata</taxon>
        <taxon>Brachyura</taxon>
        <taxon>Eubrachyura</taxon>
        <taxon>Portunoidea</taxon>
        <taxon>Portunidae</taxon>
        <taxon>Portuninae</taxon>
        <taxon>Portunus</taxon>
    </lineage>
</organism>